<dbReference type="AlphaFoldDB" id="A0A2N5M3V7"/>
<dbReference type="EMBL" id="PGUY01000047">
    <property type="protein sequence ID" value="PLT29046.1"/>
    <property type="molecule type" value="Genomic_DNA"/>
</dbReference>
<keyword evidence="1" id="KW-0812">Transmembrane</keyword>
<evidence type="ECO:0000313" key="3">
    <source>
        <dbReference type="Proteomes" id="UP000234748"/>
    </source>
</evidence>
<keyword evidence="1" id="KW-0472">Membrane</keyword>
<dbReference type="RefSeq" id="WP_101643722.1">
    <property type="nucleotide sequence ID" value="NZ_PGUY01000047.1"/>
</dbReference>
<sequence>MYLKGLRVLDSINILFSLFTALVLFIYHSIWLDGLLIAASAFLLWKTKYNNRKWLLFLAYFISSWYLASMLTSPIVLETVHIQELHLHPLWIPVIALGIGIIAASFRFGTSTLTFIWFSLFIVVTIAAVYQGGSGLLHRYWTASLLAETIHRFYPLLIAAACIGVFLEKFQKALVIDYISNK</sequence>
<feature type="transmembrane region" description="Helical" evidence="1">
    <location>
        <begin position="153"/>
        <end position="170"/>
    </location>
</feature>
<feature type="transmembrane region" description="Helical" evidence="1">
    <location>
        <begin position="57"/>
        <end position="77"/>
    </location>
</feature>
<keyword evidence="1" id="KW-1133">Transmembrane helix</keyword>
<gene>
    <name evidence="2" type="ORF">CUU66_15465</name>
</gene>
<comment type="caution">
    <text evidence="2">The sequence shown here is derived from an EMBL/GenBank/DDBJ whole genome shotgun (WGS) entry which is preliminary data.</text>
</comment>
<evidence type="ECO:0000256" key="1">
    <source>
        <dbReference type="SAM" id="Phobius"/>
    </source>
</evidence>
<evidence type="ECO:0000313" key="2">
    <source>
        <dbReference type="EMBL" id="PLT29046.1"/>
    </source>
</evidence>
<organism evidence="2 3">
    <name type="scientific">Peribacillus deserti</name>
    <dbReference type="NCBI Taxonomy" id="673318"/>
    <lineage>
        <taxon>Bacteria</taxon>
        <taxon>Bacillati</taxon>
        <taxon>Bacillota</taxon>
        <taxon>Bacilli</taxon>
        <taxon>Bacillales</taxon>
        <taxon>Bacillaceae</taxon>
        <taxon>Peribacillus</taxon>
    </lineage>
</organism>
<dbReference type="Proteomes" id="UP000234748">
    <property type="component" value="Unassembled WGS sequence"/>
</dbReference>
<dbReference type="OrthoDB" id="2938178at2"/>
<feature type="transmembrane region" description="Helical" evidence="1">
    <location>
        <begin position="89"/>
        <end position="108"/>
    </location>
</feature>
<proteinExistence type="predicted"/>
<name>A0A2N5M3V7_9BACI</name>
<reference evidence="2 3" key="1">
    <citation type="submission" date="2017-11" db="EMBL/GenBank/DDBJ databases">
        <title>Comparitive Functional Genomics of Dry Heat Resistant strains isolated from the Viking Spacecraft.</title>
        <authorList>
            <person name="Seuylemezian A."/>
            <person name="Cooper K."/>
            <person name="Vaishampayan P."/>
        </authorList>
    </citation>
    <scope>NUCLEOTIDE SEQUENCE [LARGE SCALE GENOMIC DNA]</scope>
    <source>
        <strain evidence="2 3">V1-29</strain>
    </source>
</reference>
<feature type="transmembrane region" description="Helical" evidence="1">
    <location>
        <begin position="12"/>
        <end position="45"/>
    </location>
</feature>
<feature type="transmembrane region" description="Helical" evidence="1">
    <location>
        <begin position="115"/>
        <end position="133"/>
    </location>
</feature>
<keyword evidence="3" id="KW-1185">Reference proteome</keyword>
<accession>A0A2N5M3V7</accession>
<protein>
    <submittedName>
        <fullName evidence="2">Uncharacterized protein</fullName>
    </submittedName>
</protein>